<dbReference type="PANTHER" id="PTHR33593">
    <property type="entry name" value="DUF1442 FAMILY PROTEIN"/>
    <property type="match status" value="1"/>
</dbReference>
<sequence length="251" mass="27770">MKMMWCPETATKAYLNTVKYCNKSGTKNLGALEFISAMAAGWKASLIVEALGFNMDGSGVAAAIKNSIGLAIAAYHSGGRHVCIVPNEEARVDYICAMQRILLPGSGVMYSLPEVVVGKAEEVMERLNGVDFLVVHGGRSEDYYGRVLRHAKFGHLGAVIIVLQNSAIRNITDDDKMAFSTNYGFMMRWKEVLQNNRNVVRSRFVPIGSEGIDVAYVAGQKSSCLKNKLGPNGRWIKYIDRRSGEEHLFRR</sequence>
<dbReference type="PANTHER" id="PTHR33593:SF2">
    <property type="entry name" value="ANKYRIN REPEAT_KH DOMAIN PROTEIN (DUF1442)"/>
    <property type="match status" value="1"/>
</dbReference>
<dbReference type="Pfam" id="PF07279">
    <property type="entry name" value="DUF1442"/>
    <property type="match status" value="1"/>
</dbReference>
<dbReference type="EMBL" id="OX459121">
    <property type="protein sequence ID" value="CAI9103693.1"/>
    <property type="molecule type" value="Genomic_DNA"/>
</dbReference>
<dbReference type="Proteomes" id="UP001161247">
    <property type="component" value="Chromosome 4"/>
</dbReference>
<keyword evidence="2" id="KW-1185">Reference proteome</keyword>
<proteinExistence type="predicted"/>
<evidence type="ECO:0000313" key="1">
    <source>
        <dbReference type="EMBL" id="CAI9103693.1"/>
    </source>
</evidence>
<organism evidence="1 2">
    <name type="scientific">Oldenlandia corymbosa var. corymbosa</name>
    <dbReference type="NCBI Taxonomy" id="529605"/>
    <lineage>
        <taxon>Eukaryota</taxon>
        <taxon>Viridiplantae</taxon>
        <taxon>Streptophyta</taxon>
        <taxon>Embryophyta</taxon>
        <taxon>Tracheophyta</taxon>
        <taxon>Spermatophyta</taxon>
        <taxon>Magnoliopsida</taxon>
        <taxon>eudicotyledons</taxon>
        <taxon>Gunneridae</taxon>
        <taxon>Pentapetalae</taxon>
        <taxon>asterids</taxon>
        <taxon>lamiids</taxon>
        <taxon>Gentianales</taxon>
        <taxon>Rubiaceae</taxon>
        <taxon>Rubioideae</taxon>
        <taxon>Spermacoceae</taxon>
        <taxon>Hedyotis-Oldenlandia complex</taxon>
        <taxon>Oldenlandia</taxon>
    </lineage>
</organism>
<gene>
    <name evidence="1" type="ORF">OLC1_LOCUS12793</name>
</gene>
<dbReference type="AlphaFoldDB" id="A0AAV1D9Z7"/>
<protein>
    <submittedName>
        <fullName evidence="1">OLC1v1002224C1</fullName>
    </submittedName>
</protein>
<accession>A0AAV1D9Z7</accession>
<dbReference type="InterPro" id="IPR009902">
    <property type="entry name" value="DUF1442"/>
</dbReference>
<reference evidence="1" key="1">
    <citation type="submission" date="2023-03" db="EMBL/GenBank/DDBJ databases">
        <authorList>
            <person name="Julca I."/>
        </authorList>
    </citation>
    <scope>NUCLEOTIDE SEQUENCE</scope>
</reference>
<evidence type="ECO:0000313" key="2">
    <source>
        <dbReference type="Proteomes" id="UP001161247"/>
    </source>
</evidence>
<name>A0AAV1D9Z7_OLDCO</name>